<feature type="region of interest" description="Disordered" evidence="1">
    <location>
        <begin position="109"/>
        <end position="130"/>
    </location>
</feature>
<proteinExistence type="predicted"/>
<evidence type="ECO:0000313" key="2">
    <source>
        <dbReference type="EMBL" id="KAF4646627.1"/>
    </source>
</evidence>
<sequence>KMCERRHIRHFVVNRYSPFQNGAAERAVAGVKKMFRLFPEIVAKHGKPSRWFSLLGRSIRRLNDRPFLGSTPFQIFYGRPRNHEEMLRYDGVSVPDAPALADLNEQRRTAQEDFNRQREGRQPDRSYRPRSLRLKPGQLVVIYRSTTKPGHTGGTVKDV</sequence>
<comment type="caution">
    <text evidence="2">The sequence shown here is derived from an EMBL/GenBank/DDBJ whole genome shotgun (WGS) entry which is preliminary data.</text>
</comment>
<dbReference type="InterPro" id="IPR036397">
    <property type="entry name" value="RNaseH_sf"/>
</dbReference>
<dbReference type="InterPro" id="IPR012337">
    <property type="entry name" value="RNaseH-like_sf"/>
</dbReference>
<name>A0A7J6KHL7_PEROL</name>
<dbReference type="OrthoDB" id="3863715at2759"/>
<evidence type="ECO:0008006" key="4">
    <source>
        <dbReference type="Google" id="ProtNLM"/>
    </source>
</evidence>
<reference evidence="2 3" key="1">
    <citation type="submission" date="2020-04" db="EMBL/GenBank/DDBJ databases">
        <title>Perkinsus olseni comparative genomics.</title>
        <authorList>
            <person name="Bogema D.R."/>
        </authorList>
    </citation>
    <scope>NUCLEOTIDE SEQUENCE [LARGE SCALE GENOMIC DNA]</scope>
    <source>
        <strain evidence="2">ATCC PRA-179</strain>
    </source>
</reference>
<protein>
    <recommendedName>
        <fullName evidence="4">Integrase catalytic domain-containing protein</fullName>
    </recommendedName>
</protein>
<evidence type="ECO:0000313" key="3">
    <source>
        <dbReference type="Proteomes" id="UP000570595"/>
    </source>
</evidence>
<dbReference type="EMBL" id="JABAHT010003040">
    <property type="protein sequence ID" value="KAF4646627.1"/>
    <property type="molecule type" value="Genomic_DNA"/>
</dbReference>
<dbReference type="Proteomes" id="UP000570595">
    <property type="component" value="Unassembled WGS sequence"/>
</dbReference>
<dbReference type="SUPFAM" id="SSF53098">
    <property type="entry name" value="Ribonuclease H-like"/>
    <property type="match status" value="1"/>
</dbReference>
<feature type="non-terminal residue" evidence="2">
    <location>
        <position position="159"/>
    </location>
</feature>
<organism evidence="2 3">
    <name type="scientific">Perkinsus olseni</name>
    <name type="common">Perkinsus atlanticus</name>
    <dbReference type="NCBI Taxonomy" id="32597"/>
    <lineage>
        <taxon>Eukaryota</taxon>
        <taxon>Sar</taxon>
        <taxon>Alveolata</taxon>
        <taxon>Perkinsozoa</taxon>
        <taxon>Perkinsea</taxon>
        <taxon>Perkinsida</taxon>
        <taxon>Perkinsidae</taxon>
        <taxon>Perkinsus</taxon>
    </lineage>
</organism>
<gene>
    <name evidence="2" type="ORF">FOZ61_005522</name>
</gene>
<dbReference type="Gene3D" id="3.30.420.10">
    <property type="entry name" value="Ribonuclease H-like superfamily/Ribonuclease H"/>
    <property type="match status" value="1"/>
</dbReference>
<evidence type="ECO:0000256" key="1">
    <source>
        <dbReference type="SAM" id="MobiDB-lite"/>
    </source>
</evidence>
<dbReference type="AlphaFoldDB" id="A0A7J6KHL7"/>
<dbReference type="GO" id="GO:0003676">
    <property type="term" value="F:nucleic acid binding"/>
    <property type="evidence" value="ECO:0007669"/>
    <property type="project" value="InterPro"/>
</dbReference>
<feature type="non-terminal residue" evidence="2">
    <location>
        <position position="1"/>
    </location>
</feature>
<feature type="compositionally biased region" description="Basic and acidic residues" evidence="1">
    <location>
        <begin position="109"/>
        <end position="127"/>
    </location>
</feature>
<accession>A0A7J6KHL7</accession>